<organism evidence="2 3">
    <name type="scientific">Candidatus Fimisoma avicola</name>
    <dbReference type="NCBI Taxonomy" id="2840826"/>
    <lineage>
        <taxon>Bacteria</taxon>
        <taxon>Bacillati</taxon>
        <taxon>Bacillota</taxon>
        <taxon>Clostridia</taxon>
        <taxon>Eubacteriales</taxon>
        <taxon>Candidatus Fimisoma</taxon>
    </lineage>
</organism>
<keyword evidence="1" id="KW-1133">Transmembrane helix</keyword>
<evidence type="ECO:0000256" key="1">
    <source>
        <dbReference type="SAM" id="Phobius"/>
    </source>
</evidence>
<protein>
    <submittedName>
        <fullName evidence="2">Uncharacterized protein</fullName>
    </submittedName>
</protein>
<dbReference type="GO" id="GO:0070573">
    <property type="term" value="F:metallodipeptidase activity"/>
    <property type="evidence" value="ECO:0007669"/>
    <property type="project" value="TreeGrafter"/>
</dbReference>
<dbReference type="GO" id="GO:0006508">
    <property type="term" value="P:proteolysis"/>
    <property type="evidence" value="ECO:0007669"/>
    <property type="project" value="InterPro"/>
</dbReference>
<dbReference type="AlphaFoldDB" id="A0A9D1L999"/>
<evidence type="ECO:0000313" key="3">
    <source>
        <dbReference type="Proteomes" id="UP000824091"/>
    </source>
</evidence>
<proteinExistence type="predicted"/>
<reference evidence="2" key="1">
    <citation type="submission" date="2020-10" db="EMBL/GenBank/DDBJ databases">
        <authorList>
            <person name="Gilroy R."/>
        </authorList>
    </citation>
    <scope>NUCLEOTIDE SEQUENCE</scope>
    <source>
        <strain evidence="2">11300</strain>
    </source>
</reference>
<keyword evidence="1" id="KW-0812">Transmembrane</keyword>
<sequence length="477" mass="52398">MSKKTKMIIMITAAIIAVAAIAGGIIYFISSRNDNQPPTLTEVVESRVAAYRTDLRDSYASMTDQESVAEYLNNWAENKGIKSKIDDHNNVIYSLPASDGYEDKAPVVLVTEYDHTCMGNYENSIVSAFTAAKNDEPHGEYKVIFISRKEGSLDPASALSSEYFPDGCQVIYLGNCTSSRIATVTGGYEEFLLTKDVQYTSPAYDNAYTITISGLPAQSFSSLSASDPNPIKILGDLLAYFKSHSTLFEVASFTGGTDADMLPASASVTIVVNESSLTRFENRMESEIEDFYSEYQDKYPGVQYTVEPAQMPSRVLSSQDAESLVSLMYTSPCGVHYKDDNGNVASIVNMGYINLDGSQLVLEVSASSWDDALLSEMAEIYQTTSGLSNITFEQVSQYAPFEIDESSQPFEVAFRESYDQYHSTDLESVNMAEVTPCGIIYEKNSNIEIMAAGVTERTTDNFAGAVITYMRTLETAE</sequence>
<dbReference type="Gene3D" id="3.40.630.10">
    <property type="entry name" value="Zn peptidases"/>
    <property type="match status" value="1"/>
</dbReference>
<name>A0A9D1L999_9FIRM</name>
<dbReference type="InterPro" id="IPR001160">
    <property type="entry name" value="Peptidase_M20C"/>
</dbReference>
<comment type="caution">
    <text evidence="2">The sequence shown here is derived from an EMBL/GenBank/DDBJ whole genome shotgun (WGS) entry which is preliminary data.</text>
</comment>
<dbReference type="GO" id="GO:0005829">
    <property type="term" value="C:cytosol"/>
    <property type="evidence" value="ECO:0007669"/>
    <property type="project" value="TreeGrafter"/>
</dbReference>
<dbReference type="EMBL" id="DVMO01000151">
    <property type="protein sequence ID" value="HIU28641.1"/>
    <property type="molecule type" value="Genomic_DNA"/>
</dbReference>
<dbReference type="PANTHER" id="PTHR43501:SF1">
    <property type="entry name" value="CYTOSOL NON-SPECIFIC DIPEPTIDASE"/>
    <property type="match status" value="1"/>
</dbReference>
<dbReference type="SUPFAM" id="SSF53187">
    <property type="entry name" value="Zn-dependent exopeptidases"/>
    <property type="match status" value="1"/>
</dbReference>
<accession>A0A9D1L999</accession>
<dbReference type="Proteomes" id="UP000824091">
    <property type="component" value="Unassembled WGS sequence"/>
</dbReference>
<reference evidence="2" key="2">
    <citation type="journal article" date="2021" name="PeerJ">
        <title>Extensive microbial diversity within the chicken gut microbiome revealed by metagenomics and culture.</title>
        <authorList>
            <person name="Gilroy R."/>
            <person name="Ravi A."/>
            <person name="Getino M."/>
            <person name="Pursley I."/>
            <person name="Horton D.L."/>
            <person name="Alikhan N.F."/>
            <person name="Baker D."/>
            <person name="Gharbi K."/>
            <person name="Hall N."/>
            <person name="Watson M."/>
            <person name="Adriaenssens E.M."/>
            <person name="Foster-Nyarko E."/>
            <person name="Jarju S."/>
            <person name="Secka A."/>
            <person name="Antonio M."/>
            <person name="Oren A."/>
            <person name="Chaudhuri R.R."/>
            <person name="La Ragione R."/>
            <person name="Hildebrand F."/>
            <person name="Pallen M.J."/>
        </authorList>
    </citation>
    <scope>NUCLEOTIDE SEQUENCE</scope>
    <source>
        <strain evidence="2">11300</strain>
    </source>
</reference>
<evidence type="ECO:0000313" key="2">
    <source>
        <dbReference type="EMBL" id="HIU28641.1"/>
    </source>
</evidence>
<dbReference type="PANTHER" id="PTHR43501">
    <property type="entry name" value="CYTOSOL NON-SPECIFIC DIPEPTIDASE"/>
    <property type="match status" value="1"/>
</dbReference>
<keyword evidence="1" id="KW-0472">Membrane</keyword>
<gene>
    <name evidence="2" type="ORF">IAD16_09760</name>
</gene>
<feature type="transmembrane region" description="Helical" evidence="1">
    <location>
        <begin position="7"/>
        <end position="29"/>
    </location>
</feature>